<dbReference type="RefSeq" id="WP_199295504.1">
    <property type="nucleotide sequence ID" value="NZ_JAMPKK010000041.1"/>
</dbReference>
<accession>A0ABV0JT08</accession>
<organism evidence="1 2">
    <name type="scientific">Funiculus sociatus GB2-A5</name>
    <dbReference type="NCBI Taxonomy" id="2933946"/>
    <lineage>
        <taxon>Bacteria</taxon>
        <taxon>Bacillati</taxon>
        <taxon>Cyanobacteriota</taxon>
        <taxon>Cyanophyceae</taxon>
        <taxon>Coleofasciculales</taxon>
        <taxon>Coleofasciculaceae</taxon>
        <taxon>Funiculus</taxon>
    </lineage>
</organism>
<evidence type="ECO:0000313" key="1">
    <source>
        <dbReference type="EMBL" id="MEP0866345.1"/>
    </source>
</evidence>
<evidence type="ECO:0000313" key="2">
    <source>
        <dbReference type="Proteomes" id="UP001442494"/>
    </source>
</evidence>
<sequence length="63" mass="7203">MAHQPLTRLHKLGIKKRVTNFQTRIAKIVDDRIHLGDRERRVGSGIEVVINPLLPPTVQGFEH</sequence>
<gene>
    <name evidence="1" type="ORF">NDI37_17960</name>
</gene>
<reference evidence="1 2" key="1">
    <citation type="submission" date="2022-04" db="EMBL/GenBank/DDBJ databases">
        <title>Positive selection, recombination, and allopatry shape intraspecific diversity of widespread and dominant cyanobacteria.</title>
        <authorList>
            <person name="Wei J."/>
            <person name="Shu W."/>
            <person name="Hu C."/>
        </authorList>
    </citation>
    <scope>NUCLEOTIDE SEQUENCE [LARGE SCALE GENOMIC DNA]</scope>
    <source>
        <strain evidence="1 2">GB2-A5</strain>
    </source>
</reference>
<comment type="caution">
    <text evidence="1">The sequence shown here is derived from an EMBL/GenBank/DDBJ whole genome shotgun (WGS) entry which is preliminary data.</text>
</comment>
<dbReference type="Proteomes" id="UP001442494">
    <property type="component" value="Unassembled WGS sequence"/>
</dbReference>
<dbReference type="EMBL" id="JAMPKK010000041">
    <property type="protein sequence ID" value="MEP0866345.1"/>
    <property type="molecule type" value="Genomic_DNA"/>
</dbReference>
<name>A0ABV0JT08_9CYAN</name>
<protein>
    <submittedName>
        <fullName evidence="1">Uncharacterized protein</fullName>
    </submittedName>
</protein>
<keyword evidence="2" id="KW-1185">Reference proteome</keyword>
<proteinExistence type="predicted"/>